<evidence type="ECO:0000313" key="1">
    <source>
        <dbReference type="EMBL" id="MDT0416308.1"/>
    </source>
</evidence>
<proteinExistence type="predicted"/>
<sequence>MLEIKPESTFGRGYEVLVNGMSVGTWSSRVWRSGGQLDMAGETFEFRSGSWGRSFEMLAGGTVRAEAHRSGGHWLVTGEGGPYELKRPSFLRGKRQLVADGRVLGEFRSSGIRGGLTADLGDVPLPVQVFVGLVVLTLQRRQRTTVAASAGS</sequence>
<dbReference type="AlphaFoldDB" id="A0ABD5E6L2"/>
<comment type="caution">
    <text evidence="1">The sequence shown here is derived from an EMBL/GenBank/DDBJ whole genome shotgun (WGS) entry which is preliminary data.</text>
</comment>
<reference evidence="2" key="1">
    <citation type="submission" date="2023-07" db="EMBL/GenBank/DDBJ databases">
        <title>30 novel species of actinomycetes from the DSMZ collection.</title>
        <authorList>
            <person name="Nouioui I."/>
        </authorList>
    </citation>
    <scope>NUCLEOTIDE SEQUENCE [LARGE SCALE GENOMIC DNA]</scope>
    <source>
        <strain evidence="2">DSM 41982</strain>
    </source>
</reference>
<dbReference type="EMBL" id="JAVRER010000015">
    <property type="protein sequence ID" value="MDT0416308.1"/>
    <property type="molecule type" value="Genomic_DNA"/>
</dbReference>
<accession>A0ABD5E6L2</accession>
<dbReference type="Proteomes" id="UP001183607">
    <property type="component" value="Unassembled WGS sequence"/>
</dbReference>
<gene>
    <name evidence="1" type="ORF">RM574_12490</name>
</gene>
<evidence type="ECO:0000313" key="2">
    <source>
        <dbReference type="Proteomes" id="UP001183607"/>
    </source>
</evidence>
<name>A0ABD5E6L2_9ACTN</name>
<organism evidence="1 2">
    <name type="scientific">Streptomyces evansiae</name>
    <dbReference type="NCBI Taxonomy" id="3075535"/>
    <lineage>
        <taxon>Bacteria</taxon>
        <taxon>Bacillati</taxon>
        <taxon>Actinomycetota</taxon>
        <taxon>Actinomycetes</taxon>
        <taxon>Kitasatosporales</taxon>
        <taxon>Streptomycetaceae</taxon>
        <taxon>Streptomyces</taxon>
    </lineage>
</organism>
<dbReference type="RefSeq" id="WP_007826790.1">
    <property type="nucleotide sequence ID" value="NZ_JAVRER010000015.1"/>
</dbReference>
<protein>
    <submittedName>
        <fullName evidence="1">Uncharacterized protein</fullName>
    </submittedName>
</protein>